<evidence type="ECO:0000313" key="1">
    <source>
        <dbReference type="EMBL" id="EDP12041.1"/>
    </source>
</evidence>
<proteinExistence type="predicted"/>
<dbReference type="Proteomes" id="UP000004090">
    <property type="component" value="Unassembled WGS sequence"/>
</dbReference>
<reference evidence="1 2" key="2">
    <citation type="submission" date="2007-09" db="EMBL/GenBank/DDBJ databases">
        <authorList>
            <person name="Fulton L."/>
            <person name="Clifton S."/>
            <person name="Fulton B."/>
            <person name="Xu J."/>
            <person name="Minx P."/>
            <person name="Pepin K.H."/>
            <person name="Johnson M."/>
            <person name="Thiruvilangam P."/>
            <person name="Bhonagiri V."/>
            <person name="Nash W.E."/>
            <person name="Mardis E.R."/>
            <person name="Wilson R.K."/>
        </authorList>
    </citation>
    <scope>NUCLEOTIDE SEQUENCE [LARGE SCALE GENOMIC DNA]</scope>
    <source>
        <strain evidence="1 2">DSM 3991</strain>
    </source>
</reference>
<evidence type="ECO:0000313" key="2">
    <source>
        <dbReference type="Proteomes" id="UP000004090"/>
    </source>
</evidence>
<reference evidence="1 2" key="1">
    <citation type="submission" date="2007-09" db="EMBL/GenBank/DDBJ databases">
        <title>Draft genome sequence of Eubacterium dolichum (DSM 3991).</title>
        <authorList>
            <person name="Sudarsanam P."/>
            <person name="Ley R."/>
            <person name="Guruge J."/>
            <person name="Turnbaugh P.J."/>
            <person name="Mahowald M."/>
            <person name="Liep D."/>
            <person name="Gordon J."/>
        </authorList>
    </citation>
    <scope>NUCLEOTIDE SEQUENCE [LARGE SCALE GENOMIC DNA]</scope>
    <source>
        <strain evidence="1 2">DSM 3991</strain>
    </source>
</reference>
<dbReference type="EMBL" id="ABAW02000016">
    <property type="protein sequence ID" value="EDP12041.1"/>
    <property type="molecule type" value="Genomic_DNA"/>
</dbReference>
<gene>
    <name evidence="1" type="ORF">EUBDOL_00372</name>
</gene>
<sequence>MIELYHIFMKKTLLISSAGKEKRELFTLHNFFRYLFIELPY</sequence>
<protein>
    <submittedName>
        <fullName evidence="1">Uncharacterized protein</fullName>
    </submittedName>
</protein>
<accession>A8R8P9</accession>
<dbReference type="STRING" id="428127.EUBDOL_00372"/>
<dbReference type="AlphaFoldDB" id="A8R8P9"/>
<dbReference type="HOGENOM" id="CLU_3270185_0_0_9"/>
<organism evidence="1 2">
    <name type="scientific">Amedibacillus dolichus DSM 3991</name>
    <dbReference type="NCBI Taxonomy" id="428127"/>
    <lineage>
        <taxon>Bacteria</taxon>
        <taxon>Bacillati</taxon>
        <taxon>Bacillota</taxon>
        <taxon>Erysipelotrichia</taxon>
        <taxon>Erysipelotrichales</taxon>
        <taxon>Erysipelotrichaceae</taxon>
        <taxon>Amedibacillus</taxon>
    </lineage>
</organism>
<name>A8R8P9_9FIRM</name>
<comment type="caution">
    <text evidence="1">The sequence shown here is derived from an EMBL/GenBank/DDBJ whole genome shotgun (WGS) entry which is preliminary data.</text>
</comment>